<dbReference type="SUPFAM" id="SSF46785">
    <property type="entry name" value="Winged helix' DNA-binding domain"/>
    <property type="match status" value="1"/>
</dbReference>
<feature type="domain" description="HTH gntR-type" evidence="4">
    <location>
        <begin position="5"/>
        <end position="73"/>
    </location>
</feature>
<dbReference type="Gene3D" id="1.10.10.10">
    <property type="entry name" value="Winged helix-like DNA-binding domain superfamily/Winged helix DNA-binding domain"/>
    <property type="match status" value="1"/>
</dbReference>
<evidence type="ECO:0000313" key="6">
    <source>
        <dbReference type="Proteomes" id="UP001065593"/>
    </source>
</evidence>
<dbReference type="SUPFAM" id="SSF64288">
    <property type="entry name" value="Chorismate lyase-like"/>
    <property type="match status" value="1"/>
</dbReference>
<dbReference type="InterPro" id="IPR050679">
    <property type="entry name" value="Bact_HTH_transcr_reg"/>
</dbReference>
<dbReference type="Pfam" id="PF07702">
    <property type="entry name" value="UTRA"/>
    <property type="match status" value="1"/>
</dbReference>
<dbReference type="PRINTS" id="PR00035">
    <property type="entry name" value="HTHGNTR"/>
</dbReference>
<keyword evidence="3" id="KW-0804">Transcription</keyword>
<evidence type="ECO:0000256" key="3">
    <source>
        <dbReference type="ARBA" id="ARBA00023163"/>
    </source>
</evidence>
<sequence length="241" mass="27834">MTKTISKYKSISEEIKRRIQEDEYTQEGPIPDELTLALEFECSRMTMKRALDLLVDEGLLFRKRGHGTFIIKSAIQANRVNVVDTQNIGLTKLIGSQELTSDVIQFHVKFPTKVIQEHLAIESNSPIYDIIRVRYVDGSPYVIEHTFMPVHIIPRLTEKVLKLSVYGFISNELGLCIGGAHKKIRADKPNKQDEQYLHCTSDDPIIEVEQVAYLDTGIPFEYSFSRHRYDRFEFNLVTIRK</sequence>
<dbReference type="EMBL" id="BRZA01000003">
    <property type="protein sequence ID" value="GLC89575.1"/>
    <property type="molecule type" value="Genomic_DNA"/>
</dbReference>
<gene>
    <name evidence="5" type="ORF">LYSBPC_27020</name>
</gene>
<dbReference type="InterPro" id="IPR011663">
    <property type="entry name" value="UTRA"/>
</dbReference>
<evidence type="ECO:0000313" key="5">
    <source>
        <dbReference type="EMBL" id="GLC89575.1"/>
    </source>
</evidence>
<dbReference type="Gene3D" id="3.40.1410.10">
    <property type="entry name" value="Chorismate lyase-like"/>
    <property type="match status" value="1"/>
</dbReference>
<dbReference type="InterPro" id="IPR036388">
    <property type="entry name" value="WH-like_DNA-bd_sf"/>
</dbReference>
<dbReference type="Proteomes" id="UP001065593">
    <property type="component" value="Unassembled WGS sequence"/>
</dbReference>
<proteinExistence type="predicted"/>
<keyword evidence="2" id="KW-0238">DNA-binding</keyword>
<dbReference type="SMART" id="SM00866">
    <property type="entry name" value="UTRA"/>
    <property type="match status" value="1"/>
</dbReference>
<evidence type="ECO:0000256" key="2">
    <source>
        <dbReference type="ARBA" id="ARBA00023125"/>
    </source>
</evidence>
<dbReference type="SMART" id="SM00345">
    <property type="entry name" value="HTH_GNTR"/>
    <property type="match status" value="1"/>
</dbReference>
<keyword evidence="6" id="KW-1185">Reference proteome</keyword>
<dbReference type="InterPro" id="IPR036390">
    <property type="entry name" value="WH_DNA-bd_sf"/>
</dbReference>
<reference evidence="5" key="1">
    <citation type="submission" date="2022-08" db="EMBL/GenBank/DDBJ databases">
        <title>Draft genome sequence of Lysinibacillus sp. strain KH24.</title>
        <authorList>
            <person name="Kanbe H."/>
            <person name="Itoh H."/>
        </authorList>
    </citation>
    <scope>NUCLEOTIDE SEQUENCE</scope>
    <source>
        <strain evidence="5">KH24</strain>
    </source>
</reference>
<accession>A0ABQ5NMJ8</accession>
<protein>
    <submittedName>
        <fullName evidence="5">GntR family transcriptional regulator</fullName>
    </submittedName>
</protein>
<keyword evidence="1" id="KW-0805">Transcription regulation</keyword>
<dbReference type="InterPro" id="IPR028978">
    <property type="entry name" value="Chorismate_lyase_/UTRA_dom_sf"/>
</dbReference>
<organism evidence="5 6">
    <name type="scientific">Lysinibacillus piscis</name>
    <dbReference type="NCBI Taxonomy" id="2518931"/>
    <lineage>
        <taxon>Bacteria</taxon>
        <taxon>Bacillati</taxon>
        <taxon>Bacillota</taxon>
        <taxon>Bacilli</taxon>
        <taxon>Bacillales</taxon>
        <taxon>Bacillaceae</taxon>
        <taxon>Lysinibacillus</taxon>
    </lineage>
</organism>
<name>A0ABQ5NMJ8_9BACI</name>
<dbReference type="PROSITE" id="PS50949">
    <property type="entry name" value="HTH_GNTR"/>
    <property type="match status" value="1"/>
</dbReference>
<evidence type="ECO:0000259" key="4">
    <source>
        <dbReference type="PROSITE" id="PS50949"/>
    </source>
</evidence>
<dbReference type="InterPro" id="IPR000524">
    <property type="entry name" value="Tscrpt_reg_HTH_GntR"/>
</dbReference>
<comment type="caution">
    <text evidence="5">The sequence shown here is derived from an EMBL/GenBank/DDBJ whole genome shotgun (WGS) entry which is preliminary data.</text>
</comment>
<dbReference type="Pfam" id="PF00392">
    <property type="entry name" value="GntR"/>
    <property type="match status" value="1"/>
</dbReference>
<dbReference type="PANTHER" id="PTHR44846:SF5">
    <property type="entry name" value="HTH-TYPE TRANSCRIPTIONAL REGULATOR GMUR"/>
    <property type="match status" value="1"/>
</dbReference>
<dbReference type="PANTHER" id="PTHR44846">
    <property type="entry name" value="MANNOSYL-D-GLYCERATE TRANSPORT/METABOLISM SYSTEM REPRESSOR MNGR-RELATED"/>
    <property type="match status" value="1"/>
</dbReference>
<evidence type="ECO:0000256" key="1">
    <source>
        <dbReference type="ARBA" id="ARBA00023015"/>
    </source>
</evidence>
<dbReference type="CDD" id="cd07377">
    <property type="entry name" value="WHTH_GntR"/>
    <property type="match status" value="1"/>
</dbReference>